<dbReference type="PANTHER" id="PTHR12277:SF81">
    <property type="entry name" value="PROTEIN ABHD13"/>
    <property type="match status" value="1"/>
</dbReference>
<dbReference type="Proteomes" id="UP000000600">
    <property type="component" value="Unassembled WGS sequence"/>
</dbReference>
<evidence type="ECO:0000313" key="2">
    <source>
        <dbReference type="EMBL" id="CAK73964.1"/>
    </source>
</evidence>
<protein>
    <recommendedName>
        <fullName evidence="4">Serine aminopeptidase S33 domain-containing protein</fullName>
    </recommendedName>
</protein>
<evidence type="ECO:0000313" key="3">
    <source>
        <dbReference type="Proteomes" id="UP000000600"/>
    </source>
</evidence>
<dbReference type="SUPFAM" id="SSF53474">
    <property type="entry name" value="alpha/beta-Hydrolases"/>
    <property type="match status" value="1"/>
</dbReference>
<evidence type="ECO:0008006" key="4">
    <source>
        <dbReference type="Google" id="ProtNLM"/>
    </source>
</evidence>
<dbReference type="KEGG" id="ptm:GSPATT00010197001"/>
<name>A0CT47_PARTE</name>
<feature type="transmembrane region" description="Helical" evidence="1">
    <location>
        <begin position="189"/>
        <end position="211"/>
    </location>
</feature>
<feature type="transmembrane region" description="Helical" evidence="1">
    <location>
        <begin position="111"/>
        <end position="130"/>
    </location>
</feature>
<reference evidence="2 3" key="1">
    <citation type="journal article" date="2006" name="Nature">
        <title>Global trends of whole-genome duplications revealed by the ciliate Paramecium tetraurelia.</title>
        <authorList>
            <consortium name="Genoscope"/>
            <person name="Aury J.-M."/>
            <person name="Jaillon O."/>
            <person name="Duret L."/>
            <person name="Noel B."/>
            <person name="Jubin C."/>
            <person name="Porcel B.M."/>
            <person name="Segurens B."/>
            <person name="Daubin V."/>
            <person name="Anthouard V."/>
            <person name="Aiach N."/>
            <person name="Arnaiz O."/>
            <person name="Billaut A."/>
            <person name="Beisson J."/>
            <person name="Blanc I."/>
            <person name="Bouhouche K."/>
            <person name="Camara F."/>
            <person name="Duharcourt S."/>
            <person name="Guigo R."/>
            <person name="Gogendeau D."/>
            <person name="Katinka M."/>
            <person name="Keller A.-M."/>
            <person name="Kissmehl R."/>
            <person name="Klotz C."/>
            <person name="Koll F."/>
            <person name="Le Moue A."/>
            <person name="Lepere C."/>
            <person name="Malinsky S."/>
            <person name="Nowacki M."/>
            <person name="Nowak J.K."/>
            <person name="Plattner H."/>
            <person name="Poulain J."/>
            <person name="Ruiz F."/>
            <person name="Serrano V."/>
            <person name="Zagulski M."/>
            <person name="Dessen P."/>
            <person name="Betermier M."/>
            <person name="Weissenbach J."/>
            <person name="Scarpelli C."/>
            <person name="Schachter V."/>
            <person name="Sperling L."/>
            <person name="Meyer E."/>
            <person name="Cohen J."/>
            <person name="Wincker P."/>
        </authorList>
    </citation>
    <scope>NUCLEOTIDE SEQUENCE [LARGE SCALE GENOMIC DNA]</scope>
    <source>
        <strain evidence="2 3">Stock d4-2</strain>
    </source>
</reference>
<keyword evidence="1" id="KW-0472">Membrane</keyword>
<dbReference type="Gene3D" id="3.40.50.1820">
    <property type="entry name" value="alpha/beta hydrolase"/>
    <property type="match status" value="1"/>
</dbReference>
<dbReference type="InterPro" id="IPR029058">
    <property type="entry name" value="AB_hydrolase_fold"/>
</dbReference>
<sequence length="617" mass="71300">MQNYEIGIPIIIEASIGLASSLFFILDISIHYTMKLYQLELGILYTNLMQSIITILLILDFSNQMCVWTLFLEQCLTLSSFLWTILILQKSCLLTRYPIQTALEYLKTNQFALQAIIAFGLPIIASSLIFVKVNICQLDTLTQVSTKLFWAIQSILTIIFIGIITYHIIRVHLNCKLVKNIEQIQAKLYLEILYCPIILIFSLPWIVYTIFNFELDDSEDVKILQGNCKKSKLKVYFFQKTHKQFSVLFFLDKIQPFKWLSLRMPAQYQEKPIWQNLIQKIKTTIHRLQTSKFVILYAHNYQQNDYRFIIYQIKQLMGFFYSLLSLFGNIVIVALMLTIGILALLYFQQNSLIYLPAFQGSSQSPSQNMNGLRNPSERNLQYEDVEIGTQDRQKLKGWFIKQNDSSNAPTVIFFHENAGNIGARLQFLELYFANVKCNILIIAYRGYSDSTGKPSEQGLQIDGEAIVNYLFHRNDIDHSKIFVHGKSLGGAVACHAMIQNIAKGIRGVILENTFTSIDDMVDVIFPKLKFFKSFLLQNRWLSIQKVGQITQPILFIYSMQDEVVPAQHMASLQNAAQRAKFIEKFVIEDGDHNNNWFREPEKYFNSISSFINKAITS</sequence>
<accession>A0CT47</accession>
<dbReference type="OMA" id="GIITYHI"/>
<feature type="transmembrane region" description="Helical" evidence="1">
    <location>
        <begin position="150"/>
        <end position="169"/>
    </location>
</feature>
<dbReference type="HOGENOM" id="CLU_443112_0_0_1"/>
<feature type="transmembrane region" description="Helical" evidence="1">
    <location>
        <begin position="42"/>
        <end position="61"/>
    </location>
</feature>
<dbReference type="InParanoid" id="A0CT47"/>
<dbReference type="GeneID" id="5027146"/>
<gene>
    <name evidence="2" type="ORF">GSPATT00010197001</name>
</gene>
<feature type="transmembrane region" description="Helical" evidence="1">
    <location>
        <begin position="6"/>
        <end position="30"/>
    </location>
</feature>
<dbReference type="eggNOG" id="KOG4391">
    <property type="taxonomic scope" value="Eukaryota"/>
</dbReference>
<evidence type="ECO:0000256" key="1">
    <source>
        <dbReference type="SAM" id="Phobius"/>
    </source>
</evidence>
<keyword evidence="3" id="KW-1185">Reference proteome</keyword>
<keyword evidence="1" id="KW-1133">Transmembrane helix</keyword>
<dbReference type="OrthoDB" id="10249433at2759"/>
<dbReference type="AlphaFoldDB" id="A0CT47"/>
<proteinExistence type="predicted"/>
<feature type="transmembrane region" description="Helical" evidence="1">
    <location>
        <begin position="326"/>
        <end position="347"/>
    </location>
</feature>
<organism evidence="2 3">
    <name type="scientific">Paramecium tetraurelia</name>
    <dbReference type="NCBI Taxonomy" id="5888"/>
    <lineage>
        <taxon>Eukaryota</taxon>
        <taxon>Sar</taxon>
        <taxon>Alveolata</taxon>
        <taxon>Ciliophora</taxon>
        <taxon>Intramacronucleata</taxon>
        <taxon>Oligohymenophorea</taxon>
        <taxon>Peniculida</taxon>
        <taxon>Parameciidae</taxon>
        <taxon>Paramecium</taxon>
    </lineage>
</organism>
<dbReference type="PANTHER" id="PTHR12277">
    <property type="entry name" value="ALPHA/BETA HYDROLASE DOMAIN-CONTAINING PROTEIN"/>
    <property type="match status" value="1"/>
</dbReference>
<dbReference type="GO" id="GO:0008474">
    <property type="term" value="F:palmitoyl-(protein) hydrolase activity"/>
    <property type="evidence" value="ECO:0000318"/>
    <property type="project" value="GO_Central"/>
</dbReference>
<dbReference type="EMBL" id="CT868174">
    <property type="protein sequence ID" value="CAK73964.1"/>
    <property type="molecule type" value="Genomic_DNA"/>
</dbReference>
<dbReference type="STRING" id="5888.A0CT47"/>
<dbReference type="RefSeq" id="XP_001441361.1">
    <property type="nucleotide sequence ID" value="XM_001441324.1"/>
</dbReference>
<keyword evidence="1" id="KW-0812">Transmembrane</keyword>
<dbReference type="GO" id="GO:0016020">
    <property type="term" value="C:membrane"/>
    <property type="evidence" value="ECO:0000318"/>
    <property type="project" value="GO_Central"/>
</dbReference>